<organism evidence="1">
    <name type="scientific">Picea glauca</name>
    <name type="common">White spruce</name>
    <name type="synonym">Pinus glauca</name>
    <dbReference type="NCBI Taxonomy" id="3330"/>
    <lineage>
        <taxon>Eukaryota</taxon>
        <taxon>Viridiplantae</taxon>
        <taxon>Streptophyta</taxon>
        <taxon>Embryophyta</taxon>
        <taxon>Tracheophyta</taxon>
        <taxon>Spermatophyta</taxon>
        <taxon>Pinopsida</taxon>
        <taxon>Pinidae</taxon>
        <taxon>Conifers I</taxon>
        <taxon>Pinales</taxon>
        <taxon>Pinaceae</taxon>
        <taxon>Picea</taxon>
    </lineage>
</organism>
<dbReference type="AlphaFoldDB" id="A0A101M0Z5"/>
<sequence length="66" mass="7471">MMELCMPVPVIPTELRPAINVLPLWRGSRKEKTRKSLIARARIQATTPSHPVTPTILTNQNIQARK</sequence>
<protein>
    <submittedName>
        <fullName evidence="1">Uncharacterized protein</fullName>
    </submittedName>
</protein>
<evidence type="ECO:0000313" key="1">
    <source>
        <dbReference type="EMBL" id="KUM48974.1"/>
    </source>
</evidence>
<proteinExistence type="predicted"/>
<dbReference type="EMBL" id="LKAM01000004">
    <property type="protein sequence ID" value="KUM48974.1"/>
    <property type="molecule type" value="Genomic_DNA"/>
</dbReference>
<comment type="caution">
    <text evidence="1">The sequence shown here is derived from an EMBL/GenBank/DDBJ whole genome shotgun (WGS) entry which is preliminary data.</text>
</comment>
<accession>A0A101M0Z5</accession>
<reference evidence="1" key="1">
    <citation type="journal article" date="2015" name="Genome Biol. Evol.">
        <title>Organellar Genomes of White Spruce (Picea glauca): Assembly and Annotation.</title>
        <authorList>
            <person name="Jackman S.D."/>
            <person name="Warren R.L."/>
            <person name="Gibb E.A."/>
            <person name="Vandervalk B.P."/>
            <person name="Mohamadi H."/>
            <person name="Chu J."/>
            <person name="Raymond A."/>
            <person name="Pleasance S."/>
            <person name="Coope R."/>
            <person name="Wildung M.R."/>
            <person name="Ritland C.E."/>
            <person name="Bousquet J."/>
            <person name="Jones S.J."/>
            <person name="Bohlmann J."/>
            <person name="Birol I."/>
        </authorList>
    </citation>
    <scope>NUCLEOTIDE SEQUENCE [LARGE SCALE GENOMIC DNA]</scope>
    <source>
        <tissue evidence="1">Flushing bud</tissue>
    </source>
</reference>
<keyword evidence="1" id="KW-0496">Mitochondrion</keyword>
<name>A0A101M0Z5_PICGL</name>
<gene>
    <name evidence="1" type="ORF">ABT39_MTgene4310</name>
</gene>
<geneLocation type="mitochondrion" evidence="1"/>